<dbReference type="GO" id="GO:0008757">
    <property type="term" value="F:S-adenosylmethionine-dependent methyltransferase activity"/>
    <property type="evidence" value="ECO:0007669"/>
    <property type="project" value="InterPro"/>
</dbReference>
<dbReference type="GO" id="GO:0032259">
    <property type="term" value="P:methylation"/>
    <property type="evidence" value="ECO:0007669"/>
    <property type="project" value="UniProtKB-KW"/>
</dbReference>
<dbReference type="OrthoDB" id="7261154at2"/>
<comment type="caution">
    <text evidence="3">The sequence shown here is derived from an EMBL/GenBank/DDBJ whole genome shotgun (WGS) entry which is preliminary data.</text>
</comment>
<evidence type="ECO:0000259" key="2">
    <source>
        <dbReference type="Pfam" id="PF08241"/>
    </source>
</evidence>
<dbReference type="Proteomes" id="UP000295096">
    <property type="component" value="Unassembled WGS sequence"/>
</dbReference>
<dbReference type="InterPro" id="IPR013216">
    <property type="entry name" value="Methyltransf_11"/>
</dbReference>
<dbReference type="SUPFAM" id="SSF53335">
    <property type="entry name" value="S-adenosyl-L-methionine-dependent methyltransferases"/>
    <property type="match status" value="1"/>
</dbReference>
<feature type="region of interest" description="Disordered" evidence="1">
    <location>
        <begin position="136"/>
        <end position="167"/>
    </location>
</feature>
<protein>
    <submittedName>
        <fullName evidence="3">Class I SAM-dependent methyltransferase</fullName>
    </submittedName>
</protein>
<keyword evidence="4" id="KW-1185">Reference proteome</keyword>
<reference evidence="3 4" key="1">
    <citation type="journal article" date="2016" name="J. Microbiol.">
        <title>Dankookia rubra gen. nov., sp. nov., an alphaproteobacterium isolated from sediment of a shallow stream.</title>
        <authorList>
            <person name="Kim W.H."/>
            <person name="Kim D.H."/>
            <person name="Kang K."/>
            <person name="Ahn T.Y."/>
        </authorList>
    </citation>
    <scope>NUCLEOTIDE SEQUENCE [LARGE SCALE GENOMIC DNA]</scope>
    <source>
        <strain evidence="3 4">JCM30602</strain>
    </source>
</reference>
<evidence type="ECO:0000313" key="3">
    <source>
        <dbReference type="EMBL" id="TDH61355.1"/>
    </source>
</evidence>
<feature type="domain" description="Methyltransferase type 11" evidence="2">
    <location>
        <begin position="319"/>
        <end position="361"/>
    </location>
</feature>
<dbReference type="Gene3D" id="3.40.50.150">
    <property type="entry name" value="Vaccinia Virus protein VP39"/>
    <property type="match status" value="1"/>
</dbReference>
<keyword evidence="3" id="KW-0808">Transferase</keyword>
<gene>
    <name evidence="3" type="ORF">E2C06_17085</name>
</gene>
<sequence length="458" mass="48474">MGVEVAPPGGQLVLVAADMLDRGQFALLPAVQPHVWCLAQPRVGYLARRTLDVRRSRISGIRRCRRSGTWRSRIAGGWQGRFPAMARGGPRSSSGKAAGARWPAAGDRRGDGPRSPPRAVFRDRIAAPGRFRPGFICTMPGRRGGSSRNPMEQRTEKAATPNRIVPAPPGLARGAPVPWWAKLGLKLGLAALGIHGARARAFGLARPSFEATVPAKLVGTPAGWMQRAEAVIGRRPRTVLEIGPGAMVVRAPVLAGLGARRIWYVDPADSAPTAPAPYRAAAAAAQAQGLPAPDLTGCADRGAALARCGTTLLIGGPAALASIPDGAVDLVVSEAVLEHVRREDIAPLLQQLRRVTAPDGVGLHFIDFQDHLGGGLQHLRFSDAFWASPLVGRAGVYVNRLGLSAMVGRFRRAGFAVAVPEAVVWERRPRGPAKPHPEAMRPAADDLVARAAIEVRLG</sequence>
<evidence type="ECO:0000256" key="1">
    <source>
        <dbReference type="SAM" id="MobiDB-lite"/>
    </source>
</evidence>
<name>A0A4V3AA15_9PROT</name>
<dbReference type="EMBL" id="SMSJ01000022">
    <property type="protein sequence ID" value="TDH61355.1"/>
    <property type="molecule type" value="Genomic_DNA"/>
</dbReference>
<proteinExistence type="predicted"/>
<evidence type="ECO:0000313" key="4">
    <source>
        <dbReference type="Proteomes" id="UP000295096"/>
    </source>
</evidence>
<organism evidence="3 4">
    <name type="scientific">Dankookia rubra</name>
    <dbReference type="NCBI Taxonomy" id="1442381"/>
    <lineage>
        <taxon>Bacteria</taxon>
        <taxon>Pseudomonadati</taxon>
        <taxon>Pseudomonadota</taxon>
        <taxon>Alphaproteobacteria</taxon>
        <taxon>Acetobacterales</taxon>
        <taxon>Roseomonadaceae</taxon>
        <taxon>Dankookia</taxon>
    </lineage>
</organism>
<dbReference type="InterPro" id="IPR029063">
    <property type="entry name" value="SAM-dependent_MTases_sf"/>
</dbReference>
<keyword evidence="3" id="KW-0489">Methyltransferase</keyword>
<dbReference type="AlphaFoldDB" id="A0A4V3AA15"/>
<dbReference type="Pfam" id="PF08241">
    <property type="entry name" value="Methyltransf_11"/>
    <property type="match status" value="1"/>
</dbReference>
<feature type="region of interest" description="Disordered" evidence="1">
    <location>
        <begin position="81"/>
        <end position="119"/>
    </location>
</feature>
<accession>A0A4V3AA15</accession>